<gene>
    <name evidence="1" type="ORF">BDD14_4077</name>
</gene>
<comment type="caution">
    <text evidence="1">The sequence shown here is derived from an EMBL/GenBank/DDBJ whole genome shotgun (WGS) entry which is preliminary data.</text>
</comment>
<dbReference type="AlphaFoldDB" id="A0A4Q7YXB6"/>
<organism evidence="1 2">
    <name type="scientific">Edaphobacter modestus</name>
    <dbReference type="NCBI Taxonomy" id="388466"/>
    <lineage>
        <taxon>Bacteria</taxon>
        <taxon>Pseudomonadati</taxon>
        <taxon>Acidobacteriota</taxon>
        <taxon>Terriglobia</taxon>
        <taxon>Terriglobales</taxon>
        <taxon>Acidobacteriaceae</taxon>
        <taxon>Edaphobacter</taxon>
    </lineage>
</organism>
<evidence type="ECO:0000313" key="2">
    <source>
        <dbReference type="Proteomes" id="UP000292958"/>
    </source>
</evidence>
<proteinExistence type="predicted"/>
<keyword evidence="2" id="KW-1185">Reference proteome</keyword>
<accession>A0A4Q7YXB6</accession>
<dbReference type="Proteomes" id="UP000292958">
    <property type="component" value="Unassembled WGS sequence"/>
</dbReference>
<dbReference type="EMBL" id="SHKW01000001">
    <property type="protein sequence ID" value="RZU42487.1"/>
    <property type="molecule type" value="Genomic_DNA"/>
</dbReference>
<protein>
    <submittedName>
        <fullName evidence="1">Uncharacterized protein</fullName>
    </submittedName>
</protein>
<reference evidence="1 2" key="1">
    <citation type="submission" date="2019-02" db="EMBL/GenBank/DDBJ databases">
        <title>Genomic Encyclopedia of Archaeal and Bacterial Type Strains, Phase II (KMG-II): from individual species to whole genera.</title>
        <authorList>
            <person name="Goeker M."/>
        </authorList>
    </citation>
    <scope>NUCLEOTIDE SEQUENCE [LARGE SCALE GENOMIC DNA]</scope>
    <source>
        <strain evidence="1 2">DSM 18101</strain>
    </source>
</reference>
<sequence length="42" mass="4584">MKDGLMEASVENVAPACRMLKELNACEVFSHCISEKPTKGTD</sequence>
<name>A0A4Q7YXB6_9BACT</name>
<evidence type="ECO:0000313" key="1">
    <source>
        <dbReference type="EMBL" id="RZU42487.1"/>
    </source>
</evidence>